<dbReference type="CDD" id="cd00060">
    <property type="entry name" value="FHA"/>
    <property type="match status" value="1"/>
</dbReference>
<dbReference type="InterPro" id="IPR008984">
    <property type="entry name" value="SMAD_FHA_dom_sf"/>
</dbReference>
<dbReference type="InterPro" id="IPR000253">
    <property type="entry name" value="FHA_dom"/>
</dbReference>
<evidence type="ECO:0000259" key="1">
    <source>
        <dbReference type="PROSITE" id="PS50006"/>
    </source>
</evidence>
<dbReference type="Gene3D" id="2.60.200.20">
    <property type="match status" value="1"/>
</dbReference>
<sequence length="180" mass="20174">MRATAEMPNARFVRLGHLKVRGKSEPLLMYQIEWRSEEGVEQLTQQAGLTEFGGMGGAGVSQIQFSWGRAHMQFRSTEVPVHVGRSSDAHLYVDDPRVSRLHARIDWREGAFVLTDLSTFGTWVRFDGSDTPIQLRRDSCILHGNGELALSLPFSAEDAPRVAFQVTGSNLRFREGSLTR</sequence>
<protein>
    <recommendedName>
        <fullName evidence="1">FHA domain-containing protein</fullName>
    </recommendedName>
</protein>
<organism evidence="2">
    <name type="scientific">bioreactor metagenome</name>
    <dbReference type="NCBI Taxonomy" id="1076179"/>
    <lineage>
        <taxon>unclassified sequences</taxon>
        <taxon>metagenomes</taxon>
        <taxon>ecological metagenomes</taxon>
    </lineage>
</organism>
<feature type="domain" description="FHA" evidence="1">
    <location>
        <begin position="81"/>
        <end position="124"/>
    </location>
</feature>
<name>A0A645HNS5_9ZZZZ</name>
<dbReference type="SUPFAM" id="SSF49879">
    <property type="entry name" value="SMAD/FHA domain"/>
    <property type="match status" value="1"/>
</dbReference>
<dbReference type="PROSITE" id="PS50006">
    <property type="entry name" value="FHA_DOMAIN"/>
    <property type="match status" value="1"/>
</dbReference>
<reference evidence="2" key="1">
    <citation type="submission" date="2019-08" db="EMBL/GenBank/DDBJ databases">
        <authorList>
            <person name="Kucharzyk K."/>
            <person name="Murdoch R.W."/>
            <person name="Higgins S."/>
            <person name="Loffler F."/>
        </authorList>
    </citation>
    <scope>NUCLEOTIDE SEQUENCE</scope>
</reference>
<comment type="caution">
    <text evidence="2">The sequence shown here is derived from an EMBL/GenBank/DDBJ whole genome shotgun (WGS) entry which is preliminary data.</text>
</comment>
<dbReference type="AlphaFoldDB" id="A0A645HNS5"/>
<dbReference type="SMART" id="SM00240">
    <property type="entry name" value="FHA"/>
    <property type="match status" value="1"/>
</dbReference>
<dbReference type="EMBL" id="VSSQ01096498">
    <property type="protein sequence ID" value="MPN40226.1"/>
    <property type="molecule type" value="Genomic_DNA"/>
</dbReference>
<proteinExistence type="predicted"/>
<evidence type="ECO:0000313" key="2">
    <source>
        <dbReference type="EMBL" id="MPN40226.1"/>
    </source>
</evidence>
<gene>
    <name evidence="2" type="ORF">SDC9_187762</name>
</gene>
<accession>A0A645HNS5</accession>
<dbReference type="Pfam" id="PF00498">
    <property type="entry name" value="FHA"/>
    <property type="match status" value="1"/>
</dbReference>